<proteinExistence type="predicted"/>
<dbReference type="EMBL" id="KK116765">
    <property type="protein sequence ID" value="KFM68697.1"/>
    <property type="molecule type" value="Genomic_DNA"/>
</dbReference>
<dbReference type="AlphaFoldDB" id="A0A087TUA8"/>
<organism evidence="1 2">
    <name type="scientific">Stegodyphus mimosarum</name>
    <name type="common">African social velvet spider</name>
    <dbReference type="NCBI Taxonomy" id="407821"/>
    <lineage>
        <taxon>Eukaryota</taxon>
        <taxon>Metazoa</taxon>
        <taxon>Ecdysozoa</taxon>
        <taxon>Arthropoda</taxon>
        <taxon>Chelicerata</taxon>
        <taxon>Arachnida</taxon>
        <taxon>Araneae</taxon>
        <taxon>Araneomorphae</taxon>
        <taxon>Entelegynae</taxon>
        <taxon>Eresoidea</taxon>
        <taxon>Eresidae</taxon>
        <taxon>Stegodyphus</taxon>
    </lineage>
</organism>
<evidence type="ECO:0000313" key="1">
    <source>
        <dbReference type="EMBL" id="KFM68697.1"/>
    </source>
</evidence>
<accession>A0A087TUA8</accession>
<reference evidence="1 2" key="1">
    <citation type="submission" date="2013-11" db="EMBL/GenBank/DDBJ databases">
        <title>Genome sequencing of Stegodyphus mimosarum.</title>
        <authorList>
            <person name="Bechsgaard J."/>
        </authorList>
    </citation>
    <scope>NUCLEOTIDE SEQUENCE [LARGE SCALE GENOMIC DNA]</scope>
</reference>
<dbReference type="Proteomes" id="UP000054359">
    <property type="component" value="Unassembled WGS sequence"/>
</dbReference>
<evidence type="ECO:0000313" key="2">
    <source>
        <dbReference type="Proteomes" id="UP000054359"/>
    </source>
</evidence>
<name>A0A087TUA8_STEMI</name>
<gene>
    <name evidence="1" type="ORF">X975_08439</name>
</gene>
<protein>
    <submittedName>
        <fullName evidence="1">Uncharacterized protein</fullName>
    </submittedName>
</protein>
<feature type="non-terminal residue" evidence="1">
    <location>
        <position position="58"/>
    </location>
</feature>
<sequence length="58" mass="6575">MALSLAQYVKNAQPLCIPVNLSFRTVNSYILPKFSKRGFSSFSSKFRGIWPINNFMAS</sequence>
<keyword evidence="2" id="KW-1185">Reference proteome</keyword>